<dbReference type="AlphaFoldDB" id="A0A413PY77"/>
<name>A0A413PY77_9FIRM</name>
<feature type="non-terminal residue" evidence="2">
    <location>
        <position position="1"/>
    </location>
</feature>
<evidence type="ECO:0000313" key="3">
    <source>
        <dbReference type="Proteomes" id="UP000283721"/>
    </source>
</evidence>
<dbReference type="InterPro" id="IPR036890">
    <property type="entry name" value="HATPase_C_sf"/>
</dbReference>
<comment type="caution">
    <text evidence="2">The sequence shown here is derived from an EMBL/GenBank/DDBJ whole genome shotgun (WGS) entry which is preliminary data.</text>
</comment>
<feature type="domain" description="Sensor histidine kinase NatK-like C-terminal" evidence="1">
    <location>
        <begin position="94"/>
        <end position="194"/>
    </location>
</feature>
<gene>
    <name evidence="2" type="ORF">DW967_18545</name>
</gene>
<dbReference type="InterPro" id="IPR032834">
    <property type="entry name" value="NatK-like_C"/>
</dbReference>
<evidence type="ECO:0000259" key="1">
    <source>
        <dbReference type="Pfam" id="PF14501"/>
    </source>
</evidence>
<reference evidence="2 3" key="1">
    <citation type="submission" date="2018-08" db="EMBL/GenBank/DDBJ databases">
        <title>A genome reference for cultivated species of the human gut microbiota.</title>
        <authorList>
            <person name="Zou Y."/>
            <person name="Xue W."/>
            <person name="Luo G."/>
        </authorList>
    </citation>
    <scope>NUCLEOTIDE SEQUENCE [LARGE SCALE GENOMIC DNA]</scope>
    <source>
        <strain evidence="2 3">AM47-6BH</strain>
    </source>
</reference>
<sequence>SISENFVKQRKKTHEYKNQIMCIESLIEMENYDELKDYVKSISGNLSTELDYIKTNNVIIDAILNSKYKETLDKGIVFIFQINDLSGIKMCDEDIVVILSNLLNNAIEACEKCSGKKVMKMKLVKEKDNIIISVKNTYDGKLNIKDGEIQTSKKYEMDEHGVGIKNIIEVITKYQGSYAIRNDNNEFYFSVILPN</sequence>
<dbReference type="GO" id="GO:0042802">
    <property type="term" value="F:identical protein binding"/>
    <property type="evidence" value="ECO:0007669"/>
    <property type="project" value="TreeGrafter"/>
</dbReference>
<dbReference type="Gene3D" id="3.30.565.10">
    <property type="entry name" value="Histidine kinase-like ATPase, C-terminal domain"/>
    <property type="match status" value="1"/>
</dbReference>
<accession>A0A413PY77</accession>
<organism evidence="2 3">
    <name type="scientific">Agathobacter rectalis</name>
    <dbReference type="NCBI Taxonomy" id="39491"/>
    <lineage>
        <taxon>Bacteria</taxon>
        <taxon>Bacillati</taxon>
        <taxon>Bacillota</taxon>
        <taxon>Clostridia</taxon>
        <taxon>Lachnospirales</taxon>
        <taxon>Lachnospiraceae</taxon>
        <taxon>Agathobacter</taxon>
    </lineage>
</organism>
<dbReference type="CDD" id="cd16935">
    <property type="entry name" value="HATPase_AgrC-ComD-like"/>
    <property type="match status" value="1"/>
</dbReference>
<dbReference type="Pfam" id="PF14501">
    <property type="entry name" value="HATPase_c_5"/>
    <property type="match status" value="1"/>
</dbReference>
<evidence type="ECO:0000313" key="2">
    <source>
        <dbReference type="EMBL" id="RGZ83098.1"/>
    </source>
</evidence>
<dbReference type="Proteomes" id="UP000283721">
    <property type="component" value="Unassembled WGS sequence"/>
</dbReference>
<dbReference type="PANTHER" id="PTHR40448">
    <property type="entry name" value="TWO-COMPONENT SENSOR HISTIDINE KINASE"/>
    <property type="match status" value="1"/>
</dbReference>
<dbReference type="EMBL" id="QSES01000149">
    <property type="protein sequence ID" value="RGZ83098.1"/>
    <property type="molecule type" value="Genomic_DNA"/>
</dbReference>
<proteinExistence type="predicted"/>
<dbReference type="SUPFAM" id="SSF55874">
    <property type="entry name" value="ATPase domain of HSP90 chaperone/DNA topoisomerase II/histidine kinase"/>
    <property type="match status" value="1"/>
</dbReference>
<dbReference type="PANTHER" id="PTHR40448:SF1">
    <property type="entry name" value="TWO-COMPONENT SENSOR HISTIDINE KINASE"/>
    <property type="match status" value="1"/>
</dbReference>
<protein>
    <submittedName>
        <fullName evidence="2">GHKL domain-containing protein</fullName>
    </submittedName>
</protein>